<dbReference type="RefSeq" id="WP_031505019.1">
    <property type="nucleotide sequence ID" value="NC_022795.1"/>
</dbReference>
<evidence type="ECO:0000256" key="7">
    <source>
        <dbReference type="RuleBase" id="RU363032"/>
    </source>
</evidence>
<keyword evidence="2 7" id="KW-0813">Transport</keyword>
<dbReference type="EMBL" id="CP007141">
    <property type="protein sequence ID" value="AJC74129.1"/>
    <property type="molecule type" value="Genomic_DNA"/>
</dbReference>
<comment type="subcellular location">
    <subcellularLocation>
        <location evidence="1 7">Cell membrane</location>
        <topology evidence="1 7">Multi-pass membrane protein</topology>
    </subcellularLocation>
</comment>
<evidence type="ECO:0000256" key="1">
    <source>
        <dbReference type="ARBA" id="ARBA00004651"/>
    </source>
</evidence>
<feature type="transmembrane region" description="Helical" evidence="7">
    <location>
        <begin position="12"/>
        <end position="33"/>
    </location>
</feature>
<evidence type="ECO:0000256" key="6">
    <source>
        <dbReference type="ARBA" id="ARBA00023136"/>
    </source>
</evidence>
<dbReference type="CDD" id="cd06261">
    <property type="entry name" value="TM_PBP2"/>
    <property type="match status" value="1"/>
</dbReference>
<keyword evidence="10" id="KW-1185">Reference proteome</keyword>
<evidence type="ECO:0000256" key="4">
    <source>
        <dbReference type="ARBA" id="ARBA00022692"/>
    </source>
</evidence>
<dbReference type="InterPro" id="IPR035906">
    <property type="entry name" value="MetI-like_sf"/>
</dbReference>
<dbReference type="PANTHER" id="PTHR30465">
    <property type="entry name" value="INNER MEMBRANE ABC TRANSPORTER"/>
    <property type="match status" value="1"/>
</dbReference>
<evidence type="ECO:0000256" key="3">
    <source>
        <dbReference type="ARBA" id="ARBA00022475"/>
    </source>
</evidence>
<feature type="transmembrane region" description="Helical" evidence="7">
    <location>
        <begin position="302"/>
        <end position="325"/>
    </location>
</feature>
<dbReference type="GO" id="GO:0055085">
    <property type="term" value="P:transmembrane transport"/>
    <property type="evidence" value="ECO:0007669"/>
    <property type="project" value="InterPro"/>
</dbReference>
<dbReference type="Pfam" id="PF00528">
    <property type="entry name" value="BPD_transp_1"/>
    <property type="match status" value="1"/>
</dbReference>
<feature type="transmembrane region" description="Helical" evidence="7">
    <location>
        <begin position="261"/>
        <end position="282"/>
    </location>
</feature>
<proteinExistence type="inferred from homology"/>
<dbReference type="PROSITE" id="PS50928">
    <property type="entry name" value="ABC_TM1"/>
    <property type="match status" value="1"/>
</dbReference>
<dbReference type="PATRIC" id="fig|1123384.7.peg.1609"/>
<dbReference type="KEGG" id="phy:AJ81_08030"/>
<organism evidence="9 10">
    <name type="scientific">Pseudothermotoga hypogea DSM 11164 = NBRC 106472</name>
    <dbReference type="NCBI Taxonomy" id="1123384"/>
    <lineage>
        <taxon>Bacteria</taxon>
        <taxon>Thermotogati</taxon>
        <taxon>Thermotogota</taxon>
        <taxon>Thermotogae</taxon>
        <taxon>Thermotogales</taxon>
        <taxon>Thermotogaceae</taxon>
        <taxon>Pseudothermotoga</taxon>
    </lineage>
</organism>
<accession>A0A0X1KSC5</accession>
<gene>
    <name evidence="9" type="ORF">AJ81_08030</name>
</gene>
<dbReference type="AlphaFoldDB" id="A0A0X1KSC5"/>
<dbReference type="SUPFAM" id="SSF161098">
    <property type="entry name" value="MetI-like"/>
    <property type="match status" value="1"/>
</dbReference>
<feature type="transmembrane region" description="Helical" evidence="7">
    <location>
        <begin position="113"/>
        <end position="137"/>
    </location>
</feature>
<feature type="transmembrane region" description="Helical" evidence="7">
    <location>
        <begin position="158"/>
        <end position="183"/>
    </location>
</feature>
<evidence type="ECO:0000259" key="8">
    <source>
        <dbReference type="PROSITE" id="PS50928"/>
    </source>
</evidence>
<reference evidence="9 10" key="1">
    <citation type="submission" date="2014-01" db="EMBL/GenBank/DDBJ databases">
        <title>Genome sequencing of Thermotog hypogea.</title>
        <authorList>
            <person name="Zhang X."/>
            <person name="Alvare G."/>
            <person name="Fristensky B."/>
            <person name="Chen L."/>
            <person name="Suen T."/>
            <person name="Chen Q."/>
            <person name="Ma K."/>
        </authorList>
    </citation>
    <scope>NUCLEOTIDE SEQUENCE [LARGE SCALE GENOMIC DNA]</scope>
    <source>
        <strain evidence="9 10">DSM 11164</strain>
    </source>
</reference>
<evidence type="ECO:0000256" key="5">
    <source>
        <dbReference type="ARBA" id="ARBA00022989"/>
    </source>
</evidence>
<comment type="similarity">
    <text evidence="7">Belongs to the binding-protein-dependent transport system permease family.</text>
</comment>
<evidence type="ECO:0000313" key="9">
    <source>
        <dbReference type="EMBL" id="AJC74129.1"/>
    </source>
</evidence>
<sequence length="335" mass="37931">MRFFKTYLLPRILMYFLVIVVGVTIVFIIPRLLPIDPIQQMIGQITSTGAYLDPKTLDYMIETLKELYGLKGTLWEQYWGFWRRLLKGDFGPSYYQFPVPVISLIRQSLPWTLGLLLTTTVVSWILGNVLGALGGYFPQKSWAKILDVISMVIRPMPYYVLALSLLLLFAYLIPIFPLGGGFLIGGRISFDLRSILILLKHAFLPAMSLILIGVFLWFQAMKLVVQSVKNEDFVSYARLGGLSQSKIVSRYVMRNAMLPQITGLALSLGQIFSGALITEIVFSYPGLGTLLYNAIFTGDYNLLMGIMTMSIFVITTSILVIDLLYPIFDPRVRYR</sequence>
<feature type="domain" description="ABC transmembrane type-1" evidence="8">
    <location>
        <begin position="109"/>
        <end position="325"/>
    </location>
</feature>
<keyword evidence="5 7" id="KW-1133">Transmembrane helix</keyword>
<evidence type="ECO:0000256" key="2">
    <source>
        <dbReference type="ARBA" id="ARBA00022448"/>
    </source>
</evidence>
<keyword evidence="3" id="KW-1003">Cell membrane</keyword>
<dbReference type="PaxDb" id="1123384-AJ81_08030"/>
<dbReference type="PANTHER" id="PTHR30465:SF55">
    <property type="entry name" value="OLIGOPEPTIDE ABC TRANSPORTER, PERMEASE PROTEIN"/>
    <property type="match status" value="1"/>
</dbReference>
<evidence type="ECO:0000313" key="10">
    <source>
        <dbReference type="Proteomes" id="UP000077469"/>
    </source>
</evidence>
<keyword evidence="6 7" id="KW-0472">Membrane</keyword>
<dbReference type="Gene3D" id="1.10.3720.10">
    <property type="entry name" value="MetI-like"/>
    <property type="match status" value="1"/>
</dbReference>
<dbReference type="InterPro" id="IPR000515">
    <property type="entry name" value="MetI-like"/>
</dbReference>
<dbReference type="GO" id="GO:0005886">
    <property type="term" value="C:plasma membrane"/>
    <property type="evidence" value="ECO:0007669"/>
    <property type="project" value="UniProtKB-SubCell"/>
</dbReference>
<feature type="transmembrane region" description="Helical" evidence="7">
    <location>
        <begin position="195"/>
        <end position="218"/>
    </location>
</feature>
<dbReference type="STRING" id="1123384.AJ81_08030"/>
<protein>
    <submittedName>
        <fullName evidence="9">ABC transporter permease</fullName>
    </submittedName>
</protein>
<name>A0A0X1KSC5_9THEM</name>
<dbReference type="Proteomes" id="UP000077469">
    <property type="component" value="Chromosome"/>
</dbReference>
<keyword evidence="4 7" id="KW-0812">Transmembrane</keyword>
<dbReference type="OrthoDB" id="24153at2"/>